<proteinExistence type="predicted"/>
<dbReference type="Proteomes" id="UP001519332">
    <property type="component" value="Unassembled WGS sequence"/>
</dbReference>
<name>A0ABS4TJ23_9PSEU</name>
<reference evidence="1 2" key="1">
    <citation type="submission" date="2021-03" db="EMBL/GenBank/DDBJ databases">
        <title>Sequencing the genomes of 1000 actinobacteria strains.</title>
        <authorList>
            <person name="Klenk H.-P."/>
        </authorList>
    </citation>
    <scope>NUCLEOTIDE SEQUENCE [LARGE SCALE GENOMIC DNA]</scope>
    <source>
        <strain evidence="1 2">DSM 46670</strain>
    </source>
</reference>
<comment type="caution">
    <text evidence="1">The sequence shown here is derived from an EMBL/GenBank/DDBJ whole genome shotgun (WGS) entry which is preliminary data.</text>
</comment>
<sequence>MNERLDYVRQLLGTPGELIGVWPQCCVWLLRLAVENEITALWESRRPEMNSCSMRAQFIALRQIVDTDTAHEAAALWSTLSRASHHHDYELAPTVHELYSLHATASRICAALRQGTSVI</sequence>
<dbReference type="RefSeq" id="WP_209641765.1">
    <property type="nucleotide sequence ID" value="NZ_JAGINW010000001.1"/>
</dbReference>
<protein>
    <recommendedName>
        <fullName evidence="3">DUF4145 domain-containing protein</fullName>
    </recommendedName>
</protein>
<dbReference type="EMBL" id="JAGINW010000001">
    <property type="protein sequence ID" value="MBP2324421.1"/>
    <property type="molecule type" value="Genomic_DNA"/>
</dbReference>
<evidence type="ECO:0000313" key="1">
    <source>
        <dbReference type="EMBL" id="MBP2324421.1"/>
    </source>
</evidence>
<organism evidence="1 2">
    <name type="scientific">Kibdelosporangium banguiense</name>
    <dbReference type="NCBI Taxonomy" id="1365924"/>
    <lineage>
        <taxon>Bacteria</taxon>
        <taxon>Bacillati</taxon>
        <taxon>Actinomycetota</taxon>
        <taxon>Actinomycetes</taxon>
        <taxon>Pseudonocardiales</taxon>
        <taxon>Pseudonocardiaceae</taxon>
        <taxon>Kibdelosporangium</taxon>
    </lineage>
</organism>
<evidence type="ECO:0000313" key="2">
    <source>
        <dbReference type="Proteomes" id="UP001519332"/>
    </source>
</evidence>
<evidence type="ECO:0008006" key="3">
    <source>
        <dbReference type="Google" id="ProtNLM"/>
    </source>
</evidence>
<gene>
    <name evidence="1" type="ORF">JOF56_004806</name>
</gene>
<keyword evidence="2" id="KW-1185">Reference proteome</keyword>
<accession>A0ABS4TJ23</accession>